<dbReference type="Pfam" id="PF00010">
    <property type="entry name" value="HLH"/>
    <property type="match status" value="1"/>
</dbReference>
<proteinExistence type="predicted"/>
<evidence type="ECO:0000256" key="4">
    <source>
        <dbReference type="ARBA" id="ARBA00023163"/>
    </source>
</evidence>
<gene>
    <name evidence="9" type="ORF">DM860_012650</name>
</gene>
<evidence type="ECO:0000256" key="3">
    <source>
        <dbReference type="ARBA" id="ARBA00023159"/>
    </source>
</evidence>
<dbReference type="InterPro" id="IPR011598">
    <property type="entry name" value="bHLH_dom"/>
</dbReference>
<evidence type="ECO:0000259" key="7">
    <source>
        <dbReference type="PROSITE" id="PS50888"/>
    </source>
</evidence>
<dbReference type="SUPFAM" id="SSF47459">
    <property type="entry name" value="HLH, helix-loop-helix DNA-binding domain"/>
    <property type="match status" value="1"/>
</dbReference>
<name>A0A328DGW7_9ASTE</name>
<feature type="domain" description="ACT" evidence="8">
    <location>
        <begin position="555"/>
        <end position="627"/>
    </location>
</feature>
<dbReference type="InterPro" id="IPR054502">
    <property type="entry name" value="bHLH-TF_ACT-like_plant"/>
</dbReference>
<dbReference type="Proteomes" id="UP000249390">
    <property type="component" value="Unassembled WGS sequence"/>
</dbReference>
<protein>
    <recommendedName>
        <fullName evidence="11">BHLH domain-containing protein</fullName>
    </recommendedName>
</protein>
<evidence type="ECO:0000256" key="5">
    <source>
        <dbReference type="ARBA" id="ARBA00023242"/>
    </source>
</evidence>
<feature type="compositionally biased region" description="Acidic residues" evidence="6">
    <location>
        <begin position="194"/>
        <end position="215"/>
    </location>
</feature>
<dbReference type="GO" id="GO:0080090">
    <property type="term" value="P:regulation of primary metabolic process"/>
    <property type="evidence" value="ECO:0007669"/>
    <property type="project" value="UniProtKB-ARBA"/>
</dbReference>
<evidence type="ECO:0000259" key="8">
    <source>
        <dbReference type="PROSITE" id="PS51671"/>
    </source>
</evidence>
<evidence type="ECO:0000313" key="10">
    <source>
        <dbReference type="Proteomes" id="UP000249390"/>
    </source>
</evidence>
<dbReference type="Pfam" id="PF14215">
    <property type="entry name" value="bHLH-MYC_N"/>
    <property type="match status" value="1"/>
</dbReference>
<dbReference type="AlphaFoldDB" id="A0A328DGW7"/>
<accession>A0A328DGW7</accession>
<keyword evidence="3" id="KW-0010">Activator</keyword>
<dbReference type="EMBL" id="NQVE01000156">
    <property type="protein sequence ID" value="RAL43509.1"/>
    <property type="molecule type" value="Genomic_DNA"/>
</dbReference>
<comment type="caution">
    <text evidence="9">The sequence shown here is derived from an EMBL/GenBank/DDBJ whole genome shotgun (WGS) entry which is preliminary data.</text>
</comment>
<evidence type="ECO:0000256" key="6">
    <source>
        <dbReference type="SAM" id="MobiDB-lite"/>
    </source>
</evidence>
<dbReference type="InterPro" id="IPR036638">
    <property type="entry name" value="HLH_DNA-bd_sf"/>
</dbReference>
<sequence>MDVRAADDASLHRSRLIRELYESLSGAAGEYSNGGQQVVPAVVRRPSAALSPEDLTESEWFYLMCMSFSFPPGYGLPGKAYAMQQHIWLTGANEVHSNVFSRAILAKSAQMQTVVCIPILNGVVELGTTERVEEDYEFIQYMKTHFTKPNHHHHHHHHHPIRPALSEHSSSEPPLLCSPATVVPPYSHYNVHADEDDDDNEDDRDYDEYDEEEEDNRNNNNNNVSTTHNNGTGLEVETNQAARETNHMAAGELMQFEMSGSIRLGSPDDDASTDLGSHFHLQHPSFLTKQEAPLVQEIAQQDNMHYSETISTILGRHQPPEISTTTAGVFTVISATSAFSKWCPNAIPTSVHFDCRSIQWSLKYILLTVPLLHAKNSSNRAGPSKVCGSSAAQEEPNANHVLAERRRREKLNERFVVLRSLVPFVTKMDKASVLGDTINYVKHLHERVKELESMAEKVRSGVDHHSIPSARISGVHYDRIDQRSIHHTNISGVLRFGIGSQPIPEKDGVHAGIDCLSIPYVHRGGVHEIETGRGGNETGTRAGAVEVSIIERDGLVELRCSYRKGLLLEVMQILGELGLEITAVQSSINGRILFAELRAKIKENSRGGRASIMEVKKAIHRIIPRQS</sequence>
<evidence type="ECO:0000256" key="1">
    <source>
        <dbReference type="ARBA" id="ARBA00004123"/>
    </source>
</evidence>
<dbReference type="PROSITE" id="PS50888">
    <property type="entry name" value="BHLH"/>
    <property type="match status" value="1"/>
</dbReference>
<feature type="region of interest" description="Disordered" evidence="6">
    <location>
        <begin position="149"/>
        <end position="234"/>
    </location>
</feature>
<organism evidence="9 10">
    <name type="scientific">Cuscuta australis</name>
    <dbReference type="NCBI Taxonomy" id="267555"/>
    <lineage>
        <taxon>Eukaryota</taxon>
        <taxon>Viridiplantae</taxon>
        <taxon>Streptophyta</taxon>
        <taxon>Embryophyta</taxon>
        <taxon>Tracheophyta</taxon>
        <taxon>Spermatophyta</taxon>
        <taxon>Magnoliopsida</taxon>
        <taxon>eudicotyledons</taxon>
        <taxon>Gunneridae</taxon>
        <taxon>Pentapetalae</taxon>
        <taxon>asterids</taxon>
        <taxon>lamiids</taxon>
        <taxon>Solanales</taxon>
        <taxon>Convolvulaceae</taxon>
        <taxon>Cuscuteae</taxon>
        <taxon>Cuscuta</taxon>
        <taxon>Cuscuta subgen. Grammica</taxon>
        <taxon>Cuscuta sect. Cleistogrammica</taxon>
    </lineage>
</organism>
<dbReference type="GO" id="GO:0005634">
    <property type="term" value="C:nucleus"/>
    <property type="evidence" value="ECO:0007669"/>
    <property type="project" value="UniProtKB-SubCell"/>
</dbReference>
<feature type="compositionally biased region" description="Basic residues" evidence="6">
    <location>
        <begin position="149"/>
        <end position="161"/>
    </location>
</feature>
<dbReference type="PANTHER" id="PTHR46266:SF4">
    <property type="entry name" value="TRANSCRIPTION FACTOR TT8"/>
    <property type="match status" value="1"/>
</dbReference>
<dbReference type="GO" id="GO:0046983">
    <property type="term" value="F:protein dimerization activity"/>
    <property type="evidence" value="ECO:0007669"/>
    <property type="project" value="InterPro"/>
</dbReference>
<dbReference type="InterPro" id="IPR025610">
    <property type="entry name" value="MYC/MYB_N"/>
</dbReference>
<feature type="compositionally biased region" description="Low complexity" evidence="6">
    <location>
        <begin position="166"/>
        <end position="179"/>
    </location>
</feature>
<keyword evidence="5" id="KW-0539">Nucleus</keyword>
<keyword evidence="2" id="KW-0805">Transcription regulation</keyword>
<dbReference type="PANTHER" id="PTHR46266">
    <property type="entry name" value="TRANSCRIPTION FACTOR TT8"/>
    <property type="match status" value="1"/>
</dbReference>
<evidence type="ECO:0000256" key="2">
    <source>
        <dbReference type="ARBA" id="ARBA00023015"/>
    </source>
</evidence>
<keyword evidence="10" id="KW-1185">Reference proteome</keyword>
<comment type="subcellular location">
    <subcellularLocation>
        <location evidence="1">Nucleus</location>
    </subcellularLocation>
</comment>
<feature type="compositionally biased region" description="Polar residues" evidence="6">
    <location>
        <begin position="224"/>
        <end position="234"/>
    </location>
</feature>
<evidence type="ECO:0000313" key="9">
    <source>
        <dbReference type="EMBL" id="RAL43509.1"/>
    </source>
</evidence>
<feature type="domain" description="BHLH" evidence="7">
    <location>
        <begin position="395"/>
        <end position="444"/>
    </location>
</feature>
<dbReference type="PROSITE" id="PS51671">
    <property type="entry name" value="ACT"/>
    <property type="match status" value="1"/>
</dbReference>
<reference evidence="9 10" key="1">
    <citation type="submission" date="2018-06" db="EMBL/GenBank/DDBJ databases">
        <title>The Genome of Cuscuta australis (Dodder) Provides Insight into the Evolution of Plant Parasitism.</title>
        <authorList>
            <person name="Liu H."/>
        </authorList>
    </citation>
    <scope>NUCLEOTIDE SEQUENCE [LARGE SCALE GENOMIC DNA]</scope>
    <source>
        <strain evidence="10">cv. Yunnan</strain>
        <tissue evidence="9">Vines</tissue>
    </source>
</reference>
<keyword evidence="4" id="KW-0804">Transcription</keyword>
<dbReference type="Pfam" id="PF22754">
    <property type="entry name" value="bHLH-TF_ACT-like_plant"/>
    <property type="match status" value="1"/>
</dbReference>
<dbReference type="SMART" id="SM00353">
    <property type="entry name" value="HLH"/>
    <property type="match status" value="1"/>
</dbReference>
<dbReference type="Gene3D" id="4.10.280.10">
    <property type="entry name" value="Helix-loop-helix DNA-binding domain"/>
    <property type="match status" value="1"/>
</dbReference>
<dbReference type="InterPro" id="IPR002912">
    <property type="entry name" value="ACT_dom"/>
</dbReference>
<evidence type="ECO:0008006" key="11">
    <source>
        <dbReference type="Google" id="ProtNLM"/>
    </source>
</evidence>